<sequence length="53" mass="6104">MSNETTPITQPSEQAIALFLQENDPDRLTDILVEALYEAFRTLEDEIRLDTVH</sequence>
<dbReference type="AlphaFoldDB" id="A0A1X7GGP1"/>
<evidence type="ECO:0000313" key="1">
    <source>
        <dbReference type="EMBL" id="SMF69373.1"/>
    </source>
</evidence>
<evidence type="ECO:0008006" key="3">
    <source>
        <dbReference type="Google" id="ProtNLM"/>
    </source>
</evidence>
<name>A0A1X7GGP1_9HYPH</name>
<protein>
    <recommendedName>
        <fullName evidence="3">Transposase</fullName>
    </recommendedName>
</protein>
<reference evidence="2" key="1">
    <citation type="submission" date="2017-04" db="EMBL/GenBank/DDBJ databases">
        <authorList>
            <person name="Varghese N."/>
            <person name="Submissions S."/>
        </authorList>
    </citation>
    <scope>NUCLEOTIDE SEQUENCE [LARGE SCALE GENOMIC DNA]</scope>
    <source>
        <strain evidence="2">B4P</strain>
    </source>
</reference>
<accession>A0A1X7GGP1</accession>
<keyword evidence="2" id="KW-1185">Reference proteome</keyword>
<proteinExistence type="predicted"/>
<dbReference type="EMBL" id="FXAF01000011">
    <property type="protein sequence ID" value="SMF69373.1"/>
    <property type="molecule type" value="Genomic_DNA"/>
</dbReference>
<dbReference type="RefSeq" id="WP_200814154.1">
    <property type="nucleotide sequence ID" value="NZ_FXAF01000011.1"/>
</dbReference>
<organism evidence="1 2">
    <name type="scientific">Xaviernesmea oryzae</name>
    <dbReference type="NCBI Taxonomy" id="464029"/>
    <lineage>
        <taxon>Bacteria</taxon>
        <taxon>Pseudomonadati</taxon>
        <taxon>Pseudomonadota</taxon>
        <taxon>Alphaproteobacteria</taxon>
        <taxon>Hyphomicrobiales</taxon>
        <taxon>Rhizobiaceae</taxon>
        <taxon>Rhizobium/Agrobacterium group</taxon>
        <taxon>Xaviernesmea</taxon>
    </lineage>
</organism>
<gene>
    <name evidence="1" type="ORF">SAMN02982989_3795</name>
</gene>
<dbReference type="Proteomes" id="UP000192903">
    <property type="component" value="Unassembled WGS sequence"/>
</dbReference>
<evidence type="ECO:0000313" key="2">
    <source>
        <dbReference type="Proteomes" id="UP000192903"/>
    </source>
</evidence>
<dbReference type="STRING" id="464029.SAMN02982989_3795"/>